<dbReference type="PANTHER" id="PTHR35787">
    <property type="entry name" value="GLYCEROL UPTAKE OPERON ANTITERMINATOR REGULATORY PROTEIN"/>
    <property type="match status" value="1"/>
</dbReference>
<sequence>MLKVRKRRAKVDFNGQQVLPAIKSMKDFEKILTSNIEYIVMLEVHISQLESIMRYARSHFKKVLLHADLIQGLKNDEYSTEFLCQKIKPDGLISTRGSVLKTAKKNGILSIQRLFLLDTIAIDTSYKLAEKVHPDFIEVLPGCVPHLIEKVHIETGIPVIAGGLITKKEEINSVLAAGAKAVTTSRKDLWSIS</sequence>
<organism evidence="2 3">
    <name type="scientific">Metabacillus bambusae</name>
    <dbReference type="NCBI Taxonomy" id="2795218"/>
    <lineage>
        <taxon>Bacteria</taxon>
        <taxon>Bacillati</taxon>
        <taxon>Bacillota</taxon>
        <taxon>Bacilli</taxon>
        <taxon>Bacillales</taxon>
        <taxon>Bacillaceae</taxon>
        <taxon>Metabacillus</taxon>
    </lineage>
</organism>
<keyword evidence="1" id="KW-0805">Transcription regulation</keyword>
<proteinExistence type="predicted"/>
<comment type="function">
    <text evidence="1">Regulates expression of the glpD operon. In the presence of glycerol 3-phosphate (G3P) causes antitermination of transcription of glpD at the inverted repeat of the leader region to enhance its transcription. Binds and stabilizes glpD leader mRNA.</text>
</comment>
<dbReference type="PIRSF" id="PIRSF016897">
    <property type="entry name" value="GlpP"/>
    <property type="match status" value="1"/>
</dbReference>
<keyword evidence="1" id="KW-0694">RNA-binding</keyword>
<keyword evidence="1" id="KW-0804">Transcription</keyword>
<keyword evidence="1" id="KW-0319">Glycerol metabolism</keyword>
<accession>A0ABS3N5N7</accession>
<evidence type="ECO:0000313" key="2">
    <source>
        <dbReference type="EMBL" id="MBO1513600.1"/>
    </source>
</evidence>
<dbReference type="Proteomes" id="UP000663981">
    <property type="component" value="Unassembled WGS sequence"/>
</dbReference>
<dbReference type="Pfam" id="PF04309">
    <property type="entry name" value="G3P_antiterm"/>
    <property type="match status" value="1"/>
</dbReference>
<dbReference type="EMBL" id="JAGDEL010000015">
    <property type="protein sequence ID" value="MBO1513600.1"/>
    <property type="molecule type" value="Genomic_DNA"/>
</dbReference>
<evidence type="ECO:0000313" key="3">
    <source>
        <dbReference type="Proteomes" id="UP000663981"/>
    </source>
</evidence>
<dbReference type="InterPro" id="IPR013785">
    <property type="entry name" value="Aldolase_TIM"/>
</dbReference>
<keyword evidence="3" id="KW-1185">Reference proteome</keyword>
<evidence type="ECO:0000256" key="1">
    <source>
        <dbReference type="PIRNR" id="PIRNR016897"/>
    </source>
</evidence>
<reference evidence="2 3" key="1">
    <citation type="submission" date="2021-03" db="EMBL/GenBank/DDBJ databases">
        <title>Whole genome sequence of Metabacillus bambusae BG109.</title>
        <authorList>
            <person name="Jeong J.W."/>
        </authorList>
    </citation>
    <scope>NUCLEOTIDE SEQUENCE [LARGE SCALE GENOMIC DNA]</scope>
    <source>
        <strain evidence="2 3">BG109</strain>
    </source>
</reference>
<dbReference type="PANTHER" id="PTHR35787:SF1">
    <property type="entry name" value="GLYCEROL UPTAKE OPERON ANTITERMINATOR REGULATORY PROTEIN"/>
    <property type="match status" value="1"/>
</dbReference>
<gene>
    <name evidence="2" type="ORF">I7822_18320</name>
</gene>
<protein>
    <recommendedName>
        <fullName evidence="1">Glycerol uptake operon antiterminator regulatory protein</fullName>
    </recommendedName>
</protein>
<dbReference type="SUPFAM" id="SSF110391">
    <property type="entry name" value="GlpP-like"/>
    <property type="match status" value="1"/>
</dbReference>
<name>A0ABS3N5N7_9BACI</name>
<comment type="caution">
    <text evidence="2">The sequence shown here is derived from an EMBL/GenBank/DDBJ whole genome shotgun (WGS) entry which is preliminary data.</text>
</comment>
<dbReference type="InterPro" id="IPR006699">
    <property type="entry name" value="GlpP"/>
</dbReference>
<dbReference type="Gene3D" id="3.20.20.70">
    <property type="entry name" value="Aldolase class I"/>
    <property type="match status" value="1"/>
</dbReference>